<dbReference type="EMBL" id="CAJVQA010009077">
    <property type="protein sequence ID" value="CAG8680816.1"/>
    <property type="molecule type" value="Genomic_DNA"/>
</dbReference>
<dbReference type="Proteomes" id="UP000789759">
    <property type="component" value="Unassembled WGS sequence"/>
</dbReference>
<evidence type="ECO:0000313" key="2">
    <source>
        <dbReference type="Proteomes" id="UP000789759"/>
    </source>
</evidence>
<dbReference type="AlphaFoldDB" id="A0A9N9EMQ5"/>
<sequence>FEVRTLRWVTLFRENTSGLFTLTSQLLFIFTFELLIKSFEASGITLNPDGSKNYKMLSCLQAIIKNRIDDIDLNRKDTSNNLVVVAEDSEEAFDNEVFDEEIVDEEMFSNYEEMMIDEGMFNEEMK</sequence>
<feature type="non-terminal residue" evidence="1">
    <location>
        <position position="1"/>
    </location>
</feature>
<dbReference type="OrthoDB" id="2414197at2759"/>
<accession>A0A9N9EMQ5</accession>
<gene>
    <name evidence="1" type="ORF">CPELLU_LOCUS10778</name>
</gene>
<evidence type="ECO:0000313" key="1">
    <source>
        <dbReference type="EMBL" id="CAG8680816.1"/>
    </source>
</evidence>
<keyword evidence="2" id="KW-1185">Reference proteome</keyword>
<reference evidence="1" key="1">
    <citation type="submission" date="2021-06" db="EMBL/GenBank/DDBJ databases">
        <authorList>
            <person name="Kallberg Y."/>
            <person name="Tangrot J."/>
            <person name="Rosling A."/>
        </authorList>
    </citation>
    <scope>NUCLEOTIDE SEQUENCE</scope>
    <source>
        <strain evidence="1">FL966</strain>
    </source>
</reference>
<name>A0A9N9EMQ5_9GLOM</name>
<protein>
    <submittedName>
        <fullName evidence="1">19153_t:CDS:1</fullName>
    </submittedName>
</protein>
<comment type="caution">
    <text evidence="1">The sequence shown here is derived from an EMBL/GenBank/DDBJ whole genome shotgun (WGS) entry which is preliminary data.</text>
</comment>
<organism evidence="1 2">
    <name type="scientific">Cetraspora pellucida</name>
    <dbReference type="NCBI Taxonomy" id="1433469"/>
    <lineage>
        <taxon>Eukaryota</taxon>
        <taxon>Fungi</taxon>
        <taxon>Fungi incertae sedis</taxon>
        <taxon>Mucoromycota</taxon>
        <taxon>Glomeromycotina</taxon>
        <taxon>Glomeromycetes</taxon>
        <taxon>Diversisporales</taxon>
        <taxon>Gigasporaceae</taxon>
        <taxon>Cetraspora</taxon>
    </lineage>
</organism>
<proteinExistence type="predicted"/>